<dbReference type="SUPFAM" id="SSF47473">
    <property type="entry name" value="EF-hand"/>
    <property type="match status" value="1"/>
</dbReference>
<dbReference type="Gene3D" id="1.10.238.10">
    <property type="entry name" value="EF-hand"/>
    <property type="match status" value="1"/>
</dbReference>
<keyword evidence="7" id="KW-0496">Mitochondrion</keyword>
<evidence type="ECO:0000256" key="2">
    <source>
        <dbReference type="ARBA" id="ARBA00004569"/>
    </source>
</evidence>
<keyword evidence="3" id="KW-0677">Repeat</keyword>
<evidence type="ECO:0000256" key="5">
    <source>
        <dbReference type="ARBA" id="ARBA00022837"/>
    </source>
</evidence>
<comment type="caution">
    <text evidence="10">The sequence shown here is derived from an EMBL/GenBank/DDBJ whole genome shotgun (WGS) entry which is preliminary data.</text>
</comment>
<dbReference type="GO" id="GO:0005509">
    <property type="term" value="F:calcium ion binding"/>
    <property type="evidence" value="ECO:0007669"/>
    <property type="project" value="InterPro"/>
</dbReference>
<dbReference type="PANTHER" id="PTHR12294">
    <property type="entry name" value="EF HAND DOMAIN FAMILY A1,A2-RELATED"/>
    <property type="match status" value="1"/>
</dbReference>
<dbReference type="InterPro" id="IPR018247">
    <property type="entry name" value="EF_Hand_1_Ca_BS"/>
</dbReference>
<proteinExistence type="predicted"/>
<evidence type="ECO:0000256" key="3">
    <source>
        <dbReference type="ARBA" id="ARBA00022737"/>
    </source>
</evidence>
<evidence type="ECO:0000256" key="4">
    <source>
        <dbReference type="ARBA" id="ARBA00022792"/>
    </source>
</evidence>
<dbReference type="GO" id="GO:1990246">
    <property type="term" value="C:uniplex complex"/>
    <property type="evidence" value="ECO:0007669"/>
    <property type="project" value="TreeGrafter"/>
</dbReference>
<evidence type="ECO:0000256" key="6">
    <source>
        <dbReference type="ARBA" id="ARBA00022946"/>
    </source>
</evidence>
<dbReference type="PROSITE" id="PS50222">
    <property type="entry name" value="EF_HAND_2"/>
    <property type="match status" value="1"/>
</dbReference>
<keyword evidence="5" id="KW-0106">Calcium</keyword>
<dbReference type="PROSITE" id="PS00018">
    <property type="entry name" value="EF_HAND_1"/>
    <property type="match status" value="1"/>
</dbReference>
<reference evidence="10" key="1">
    <citation type="journal article" date="2023" name="Mol. Biol. Evol.">
        <title>Third-Generation Sequencing Reveals the Adaptive Role of the Epigenome in Three Deep-Sea Polychaetes.</title>
        <authorList>
            <person name="Perez M."/>
            <person name="Aroh O."/>
            <person name="Sun Y."/>
            <person name="Lan Y."/>
            <person name="Juniper S.K."/>
            <person name="Young C.R."/>
            <person name="Angers B."/>
            <person name="Qian P.Y."/>
        </authorList>
    </citation>
    <scope>NUCLEOTIDE SEQUENCE</scope>
    <source>
        <strain evidence="10">R07B-5</strain>
    </source>
</reference>
<dbReference type="InterPro" id="IPR011992">
    <property type="entry name" value="EF-hand-dom_pair"/>
</dbReference>
<keyword evidence="8" id="KW-0472">Membrane</keyword>
<dbReference type="InterPro" id="IPR039800">
    <property type="entry name" value="MICU1/2/3"/>
</dbReference>
<dbReference type="Proteomes" id="UP001209878">
    <property type="component" value="Unassembled WGS sequence"/>
</dbReference>
<dbReference type="Pfam" id="PF00036">
    <property type="entry name" value="EF-hand_1"/>
    <property type="match status" value="1"/>
</dbReference>
<evidence type="ECO:0000256" key="8">
    <source>
        <dbReference type="ARBA" id="ARBA00023136"/>
    </source>
</evidence>
<keyword evidence="6" id="KW-0809">Transit peptide</keyword>
<comment type="subcellular location">
    <subcellularLocation>
        <location evidence="1">Mitochondrion inner membrane</location>
    </subcellularLocation>
    <subcellularLocation>
        <location evidence="2">Mitochondrion intermembrane space</location>
    </subcellularLocation>
</comment>
<evidence type="ECO:0000256" key="7">
    <source>
        <dbReference type="ARBA" id="ARBA00023128"/>
    </source>
</evidence>
<dbReference type="PANTHER" id="PTHR12294:SF13">
    <property type="entry name" value="MITOCHONDRIAL CALCIUM UPTAKE 3, ISOFORM D"/>
    <property type="match status" value="1"/>
</dbReference>
<accession>A0AAD9PE13</accession>
<dbReference type="GO" id="GO:0051560">
    <property type="term" value="P:mitochondrial calcium ion homeostasis"/>
    <property type="evidence" value="ECO:0007669"/>
    <property type="project" value="TreeGrafter"/>
</dbReference>
<dbReference type="GO" id="GO:0036444">
    <property type="term" value="P:calcium import into the mitochondrion"/>
    <property type="evidence" value="ECO:0007669"/>
    <property type="project" value="TreeGrafter"/>
</dbReference>
<sequence length="169" mass="19624">MENLQTEVLELEFNEFSKGMLTITEEEFARILLRYTIFSSDDQEQHLERLRHRILDSKGISFEEFKKFGLFLNSLEDFAIAMKMYSYANQPVSQDVFNRAVKACTGQSLDKALVNVVFQLFDNDGDGHLSHGEFISVMKNRLHRGFRSQKVHPTKWGSFKSCVTNEMRA</sequence>
<keyword evidence="11" id="KW-1185">Reference proteome</keyword>
<keyword evidence="4" id="KW-0999">Mitochondrion inner membrane</keyword>
<evidence type="ECO:0000313" key="11">
    <source>
        <dbReference type="Proteomes" id="UP001209878"/>
    </source>
</evidence>
<feature type="domain" description="EF-hand" evidence="9">
    <location>
        <begin position="109"/>
        <end position="144"/>
    </location>
</feature>
<dbReference type="EMBL" id="JAODUO010000019">
    <property type="protein sequence ID" value="KAK2192964.1"/>
    <property type="molecule type" value="Genomic_DNA"/>
</dbReference>
<dbReference type="AlphaFoldDB" id="A0AAD9PE13"/>
<protein>
    <recommendedName>
        <fullName evidence="9">EF-hand domain-containing protein</fullName>
    </recommendedName>
</protein>
<gene>
    <name evidence="10" type="ORF">NP493_19g06001</name>
</gene>
<evidence type="ECO:0000256" key="1">
    <source>
        <dbReference type="ARBA" id="ARBA00004273"/>
    </source>
</evidence>
<evidence type="ECO:0000259" key="9">
    <source>
        <dbReference type="PROSITE" id="PS50222"/>
    </source>
</evidence>
<organism evidence="10 11">
    <name type="scientific">Ridgeia piscesae</name>
    <name type="common">Tubeworm</name>
    <dbReference type="NCBI Taxonomy" id="27915"/>
    <lineage>
        <taxon>Eukaryota</taxon>
        <taxon>Metazoa</taxon>
        <taxon>Spiralia</taxon>
        <taxon>Lophotrochozoa</taxon>
        <taxon>Annelida</taxon>
        <taxon>Polychaeta</taxon>
        <taxon>Sedentaria</taxon>
        <taxon>Canalipalpata</taxon>
        <taxon>Sabellida</taxon>
        <taxon>Siboglinidae</taxon>
        <taxon>Ridgeia</taxon>
    </lineage>
</organism>
<dbReference type="GO" id="GO:0005758">
    <property type="term" value="C:mitochondrial intermembrane space"/>
    <property type="evidence" value="ECO:0007669"/>
    <property type="project" value="UniProtKB-SubCell"/>
</dbReference>
<evidence type="ECO:0000313" key="10">
    <source>
        <dbReference type="EMBL" id="KAK2192964.1"/>
    </source>
</evidence>
<dbReference type="InterPro" id="IPR002048">
    <property type="entry name" value="EF_hand_dom"/>
</dbReference>
<name>A0AAD9PE13_RIDPI</name>